<accession>A0ACC1NHL5</accession>
<evidence type="ECO:0000313" key="2">
    <source>
        <dbReference type="Proteomes" id="UP001143856"/>
    </source>
</evidence>
<name>A0ACC1NHL5_9PEZI</name>
<evidence type="ECO:0000313" key="1">
    <source>
        <dbReference type="EMBL" id="KAJ2978554.1"/>
    </source>
</evidence>
<gene>
    <name evidence="1" type="ORF">NUW58_g7459</name>
</gene>
<proteinExistence type="predicted"/>
<protein>
    <submittedName>
        <fullName evidence="1">Uncharacterized protein</fullName>
    </submittedName>
</protein>
<keyword evidence="2" id="KW-1185">Reference proteome</keyword>
<comment type="caution">
    <text evidence="1">The sequence shown here is derived from an EMBL/GenBank/DDBJ whole genome shotgun (WGS) entry which is preliminary data.</text>
</comment>
<organism evidence="1 2">
    <name type="scientific">Xylaria curta</name>
    <dbReference type="NCBI Taxonomy" id="42375"/>
    <lineage>
        <taxon>Eukaryota</taxon>
        <taxon>Fungi</taxon>
        <taxon>Dikarya</taxon>
        <taxon>Ascomycota</taxon>
        <taxon>Pezizomycotina</taxon>
        <taxon>Sordariomycetes</taxon>
        <taxon>Xylariomycetidae</taxon>
        <taxon>Xylariales</taxon>
        <taxon>Xylariaceae</taxon>
        <taxon>Xylaria</taxon>
    </lineage>
</organism>
<dbReference type="Proteomes" id="UP001143856">
    <property type="component" value="Unassembled WGS sequence"/>
</dbReference>
<dbReference type="EMBL" id="JAPDGR010001940">
    <property type="protein sequence ID" value="KAJ2978554.1"/>
    <property type="molecule type" value="Genomic_DNA"/>
</dbReference>
<sequence>MRVRDCGYAFALIWASGGGIPEVGNPGKVDVQFVRVGVRGDDGAVTVIVTELRESTEFEACKDPDDTILTGLATMPSLDGGKGNSDGDGDMGVGFAVVGTTVLVGDDVVVFGPTHNDAGISLVAAMGSISTTHFSEEKSGVGTRGEPPVFGTLDLHFSGSGVPSPATDCEDCRGRG</sequence>
<reference evidence="1" key="1">
    <citation type="submission" date="2022-10" db="EMBL/GenBank/DDBJ databases">
        <title>Genome Sequence of Xylaria curta.</title>
        <authorList>
            <person name="Buettner E."/>
        </authorList>
    </citation>
    <scope>NUCLEOTIDE SEQUENCE</scope>
    <source>
        <strain evidence="1">Babe10</strain>
    </source>
</reference>